<accession>A0ABY5RV70</accession>
<dbReference type="Proteomes" id="UP001017257">
    <property type="component" value="Chromosome"/>
</dbReference>
<dbReference type="Gene3D" id="3.40.50.300">
    <property type="entry name" value="P-loop containing nucleotide triphosphate hydrolases"/>
    <property type="match status" value="1"/>
</dbReference>
<dbReference type="EMBL" id="CP102845">
    <property type="protein sequence ID" value="UVF20702.1"/>
    <property type="molecule type" value="Genomic_DNA"/>
</dbReference>
<gene>
    <name evidence="1" type="ORF">HPT29_006130</name>
</gene>
<reference evidence="1" key="1">
    <citation type="submission" date="2022-08" db="EMBL/GenBank/DDBJ databases">
        <title>Microvirga terrae sp. nov., isolated from soil.</title>
        <authorList>
            <person name="Kim K.H."/>
            <person name="Seo Y.L."/>
            <person name="Kim J.M."/>
            <person name="Lee J.K."/>
            <person name="Han D.M."/>
            <person name="Jeon C.O."/>
        </authorList>
    </citation>
    <scope>NUCLEOTIDE SEQUENCE</scope>
    <source>
        <strain evidence="1">R24</strain>
    </source>
</reference>
<dbReference type="InterPro" id="IPR027417">
    <property type="entry name" value="P-loop_NTPase"/>
</dbReference>
<name>A0ABY5RV70_9HYPH</name>
<dbReference type="SUPFAM" id="SSF52540">
    <property type="entry name" value="P-loop containing nucleoside triphosphate hydrolases"/>
    <property type="match status" value="1"/>
</dbReference>
<keyword evidence="2" id="KW-1185">Reference proteome</keyword>
<sequence>MHHAGQQKRLADLRHRIARLEGSSQKIKPLPFALREIDGHLPGGGLARGALHEMIEAGLASEFAGCTTLFTAGIAARLKGPVLWCLSRQDLFAPGLLRAGLHPDRVIYAEADRDRDILPLIEEGLREKGLAAVVGEVSRLGLTASRRLQLAAEATGVTALVIRRWWTLAEKDLVHLPTAAVTRWRITPVSSEVMPAPGLGRERWQIELLRCRGAEPRTWILEACDAKGRLALPADLADRSDQTADRRAAAQ</sequence>
<evidence type="ECO:0000313" key="1">
    <source>
        <dbReference type="EMBL" id="UVF20702.1"/>
    </source>
</evidence>
<evidence type="ECO:0000313" key="2">
    <source>
        <dbReference type="Proteomes" id="UP001017257"/>
    </source>
</evidence>
<dbReference type="RefSeq" id="WP_173946950.1">
    <property type="nucleotide sequence ID" value="NZ_CP102845.1"/>
</dbReference>
<protein>
    <submittedName>
        <fullName evidence="1">Damage-inducible mutagenesis protein</fullName>
    </submittedName>
</protein>
<organism evidence="1 2">
    <name type="scientific">Microvirga terrae</name>
    <dbReference type="NCBI Taxonomy" id="2740529"/>
    <lineage>
        <taxon>Bacteria</taxon>
        <taxon>Pseudomonadati</taxon>
        <taxon>Pseudomonadota</taxon>
        <taxon>Alphaproteobacteria</taxon>
        <taxon>Hyphomicrobiales</taxon>
        <taxon>Methylobacteriaceae</taxon>
        <taxon>Microvirga</taxon>
    </lineage>
</organism>
<dbReference type="PIRSF" id="PIRSF034285">
    <property type="entry name" value="UCP034285"/>
    <property type="match status" value="1"/>
</dbReference>
<dbReference type="InterPro" id="IPR017026">
    <property type="entry name" value="ImuA"/>
</dbReference>
<proteinExistence type="predicted"/>